<dbReference type="PROSITE" id="PS00463">
    <property type="entry name" value="ZN2_CY6_FUNGAL_1"/>
    <property type="match status" value="1"/>
</dbReference>
<evidence type="ECO:0000256" key="2">
    <source>
        <dbReference type="SAM" id="MobiDB-lite"/>
    </source>
</evidence>
<evidence type="ECO:0000256" key="1">
    <source>
        <dbReference type="ARBA" id="ARBA00023242"/>
    </source>
</evidence>
<dbReference type="Pfam" id="PF00172">
    <property type="entry name" value="Zn_clus"/>
    <property type="match status" value="1"/>
</dbReference>
<feature type="region of interest" description="Disordered" evidence="2">
    <location>
        <begin position="85"/>
        <end position="123"/>
    </location>
</feature>
<organism evidence="4 5">
    <name type="scientific">Coniella lustricola</name>
    <dbReference type="NCBI Taxonomy" id="2025994"/>
    <lineage>
        <taxon>Eukaryota</taxon>
        <taxon>Fungi</taxon>
        <taxon>Dikarya</taxon>
        <taxon>Ascomycota</taxon>
        <taxon>Pezizomycotina</taxon>
        <taxon>Sordariomycetes</taxon>
        <taxon>Sordariomycetidae</taxon>
        <taxon>Diaporthales</taxon>
        <taxon>Schizoparmaceae</taxon>
        <taxon>Coniella</taxon>
    </lineage>
</organism>
<dbReference type="Gene3D" id="4.10.240.10">
    <property type="entry name" value="Zn(2)-C6 fungal-type DNA-binding domain"/>
    <property type="match status" value="1"/>
</dbReference>
<dbReference type="OrthoDB" id="4314040at2759"/>
<gene>
    <name evidence="4" type="ORF">BD289DRAFT_482697</name>
</gene>
<feature type="compositionally biased region" description="Basic and acidic residues" evidence="2">
    <location>
        <begin position="94"/>
        <end position="103"/>
    </location>
</feature>
<proteinExistence type="predicted"/>
<protein>
    <recommendedName>
        <fullName evidence="3">Zn(2)-C6 fungal-type domain-containing protein</fullName>
    </recommendedName>
</protein>
<sequence length="650" mass="71716">MVYCGKPSKGCQMCRTRRIKCDETKPACTQCTKTRRTCPGYKDNFDLIFHNETKSIERRAQKAGSRKGSAAPAVANTTPSTTIDAQFLTVSSSGDREGKRRDSSGSSSGSGGSTVGSSPTASSVIDGTLSPLERLALLSPSGEVTLCQLPSVPTDQLARCHFLSNFILVPRQGSTRGFMDYLLPLIQKERSSSHFQCAFNACSLAHLGNRVRSEAKDLPNLALNEYTKALATTHTALQDPVLSETDGTLAAVLLLGLYENITATEMGVFSWGSHIEGAISLVKTRGRKQLRTKTGLLLFIAVRTQMAIHTVASGKAPIMDADWWMSDAVKDTISAECQHIHIKTGELAAKVTQLLGSANASSRTMMARTPDNMELMRELIKRAQVLDAECIRWMKKVPDGWQWRTVAWEDSVPGGDFARAEVFPGRVDAYGDFYIASVWNLARISRLVLACVVVRCAAWACSPVDYRTTPEYATATRTCVDMITDIIASVPYHLGWHLKPERKHLLEKQLSGFACGEEDSLKGLAGYFLTWPLGCIQAQDYTTDSQRQWIKGRLKYIADEMGVKYAHIICKLNVRIPSMLIRKDTMNPKTLPTLTTRCTPPTTNYTMDPLQQHDFMLQSPQEYRSRNLLHGASTSAGPGVDHRTKSWLSV</sequence>
<evidence type="ECO:0000313" key="5">
    <source>
        <dbReference type="Proteomes" id="UP000241462"/>
    </source>
</evidence>
<dbReference type="Pfam" id="PF11951">
    <property type="entry name" value="Fungal_trans_2"/>
    <property type="match status" value="1"/>
</dbReference>
<keyword evidence="5" id="KW-1185">Reference proteome</keyword>
<keyword evidence="1" id="KW-0539">Nucleus</keyword>
<evidence type="ECO:0000313" key="4">
    <source>
        <dbReference type="EMBL" id="PSR85470.1"/>
    </source>
</evidence>
<feature type="domain" description="Zn(2)-C6 fungal-type" evidence="3">
    <location>
        <begin position="10"/>
        <end position="38"/>
    </location>
</feature>
<dbReference type="STRING" id="2025994.A0A2T3A7Y6"/>
<dbReference type="PROSITE" id="PS50048">
    <property type="entry name" value="ZN2_CY6_FUNGAL_2"/>
    <property type="match status" value="1"/>
</dbReference>
<name>A0A2T3A7Y6_9PEZI</name>
<dbReference type="PANTHER" id="PTHR38791">
    <property type="entry name" value="ZN(II)2CYS6 TRANSCRIPTION FACTOR (EUROFUNG)-RELATED-RELATED"/>
    <property type="match status" value="1"/>
</dbReference>
<dbReference type="EMBL" id="KZ678442">
    <property type="protein sequence ID" value="PSR85470.1"/>
    <property type="molecule type" value="Genomic_DNA"/>
</dbReference>
<dbReference type="InterPro" id="IPR036864">
    <property type="entry name" value="Zn2-C6_fun-type_DNA-bd_sf"/>
</dbReference>
<dbReference type="SUPFAM" id="SSF57701">
    <property type="entry name" value="Zn2/Cys6 DNA-binding domain"/>
    <property type="match status" value="1"/>
</dbReference>
<dbReference type="InParanoid" id="A0A2T3A7Y6"/>
<feature type="region of interest" description="Disordered" evidence="2">
    <location>
        <begin position="630"/>
        <end position="650"/>
    </location>
</feature>
<dbReference type="Proteomes" id="UP000241462">
    <property type="component" value="Unassembled WGS sequence"/>
</dbReference>
<dbReference type="GO" id="GO:0008270">
    <property type="term" value="F:zinc ion binding"/>
    <property type="evidence" value="ECO:0007669"/>
    <property type="project" value="InterPro"/>
</dbReference>
<dbReference type="InterPro" id="IPR053175">
    <property type="entry name" value="DHMBA_Reg_Transcription_Factor"/>
</dbReference>
<reference evidence="4 5" key="1">
    <citation type="journal article" date="2018" name="Mycol. Prog.">
        <title>Coniella lustricola, a new species from submerged detritus.</title>
        <authorList>
            <person name="Raudabaugh D.B."/>
            <person name="Iturriaga T."/>
            <person name="Carver A."/>
            <person name="Mondo S."/>
            <person name="Pangilinan J."/>
            <person name="Lipzen A."/>
            <person name="He G."/>
            <person name="Amirebrahimi M."/>
            <person name="Grigoriev I.V."/>
            <person name="Miller A.N."/>
        </authorList>
    </citation>
    <scope>NUCLEOTIDE SEQUENCE [LARGE SCALE GENOMIC DNA]</scope>
    <source>
        <strain evidence="4 5">B22-T-1</strain>
    </source>
</reference>
<dbReference type="CDD" id="cd00067">
    <property type="entry name" value="GAL4"/>
    <property type="match status" value="1"/>
</dbReference>
<dbReference type="GO" id="GO:0000981">
    <property type="term" value="F:DNA-binding transcription factor activity, RNA polymerase II-specific"/>
    <property type="evidence" value="ECO:0007669"/>
    <property type="project" value="InterPro"/>
</dbReference>
<dbReference type="InterPro" id="IPR021858">
    <property type="entry name" value="Fun_TF"/>
</dbReference>
<dbReference type="AlphaFoldDB" id="A0A2T3A7Y6"/>
<accession>A0A2T3A7Y6</accession>
<dbReference type="InterPro" id="IPR001138">
    <property type="entry name" value="Zn2Cys6_DnaBD"/>
</dbReference>
<evidence type="ECO:0000259" key="3">
    <source>
        <dbReference type="PROSITE" id="PS50048"/>
    </source>
</evidence>
<dbReference type="SMART" id="SM00066">
    <property type="entry name" value="GAL4"/>
    <property type="match status" value="1"/>
</dbReference>
<dbReference type="PANTHER" id="PTHR38791:SF13">
    <property type="entry name" value="ZN(2)-C6 FUNGAL-TYPE DOMAIN-CONTAINING PROTEIN"/>
    <property type="match status" value="1"/>
</dbReference>